<dbReference type="GO" id="GO:0008076">
    <property type="term" value="C:voltage-gated potassium channel complex"/>
    <property type="evidence" value="ECO:0007669"/>
    <property type="project" value="InterPro"/>
</dbReference>
<dbReference type="EMBL" id="JH819182">
    <property type="protein sequence ID" value="EKC38493.1"/>
    <property type="molecule type" value="Genomic_DNA"/>
</dbReference>
<evidence type="ECO:0000313" key="2">
    <source>
        <dbReference type="EMBL" id="EKC38493.1"/>
    </source>
</evidence>
<dbReference type="GO" id="GO:0051260">
    <property type="term" value="P:protein homooligomerization"/>
    <property type="evidence" value="ECO:0007669"/>
    <property type="project" value="InterPro"/>
</dbReference>
<dbReference type="InParanoid" id="K1QXV1"/>
<dbReference type="PRINTS" id="PR01498">
    <property type="entry name" value="SHAWCHANNEL"/>
</dbReference>
<dbReference type="InterPro" id="IPR003131">
    <property type="entry name" value="T1-type_BTB"/>
</dbReference>
<dbReference type="SUPFAM" id="SSF54695">
    <property type="entry name" value="POZ domain"/>
    <property type="match status" value="1"/>
</dbReference>
<dbReference type="Gene3D" id="3.30.710.10">
    <property type="entry name" value="Potassium Channel Kv1.1, Chain A"/>
    <property type="match status" value="1"/>
</dbReference>
<dbReference type="AlphaFoldDB" id="K1QXV1"/>
<proteinExistence type="predicted"/>
<accession>K1QXV1</accession>
<reference evidence="2" key="1">
    <citation type="journal article" date="2012" name="Nature">
        <title>The oyster genome reveals stress adaptation and complexity of shell formation.</title>
        <authorList>
            <person name="Zhang G."/>
            <person name="Fang X."/>
            <person name="Guo X."/>
            <person name="Li L."/>
            <person name="Luo R."/>
            <person name="Xu F."/>
            <person name="Yang P."/>
            <person name="Zhang L."/>
            <person name="Wang X."/>
            <person name="Qi H."/>
            <person name="Xiong Z."/>
            <person name="Que H."/>
            <person name="Xie Y."/>
            <person name="Holland P.W."/>
            <person name="Paps J."/>
            <person name="Zhu Y."/>
            <person name="Wu F."/>
            <person name="Chen Y."/>
            <person name="Wang J."/>
            <person name="Peng C."/>
            <person name="Meng J."/>
            <person name="Yang L."/>
            <person name="Liu J."/>
            <person name="Wen B."/>
            <person name="Zhang N."/>
            <person name="Huang Z."/>
            <person name="Zhu Q."/>
            <person name="Feng Y."/>
            <person name="Mount A."/>
            <person name="Hedgecock D."/>
            <person name="Xu Z."/>
            <person name="Liu Y."/>
            <person name="Domazet-Loso T."/>
            <person name="Du Y."/>
            <person name="Sun X."/>
            <person name="Zhang S."/>
            <person name="Liu B."/>
            <person name="Cheng P."/>
            <person name="Jiang X."/>
            <person name="Li J."/>
            <person name="Fan D."/>
            <person name="Wang W."/>
            <person name="Fu W."/>
            <person name="Wang T."/>
            <person name="Wang B."/>
            <person name="Zhang J."/>
            <person name="Peng Z."/>
            <person name="Li Y."/>
            <person name="Li N."/>
            <person name="Wang J."/>
            <person name="Chen M."/>
            <person name="He Y."/>
            <person name="Tan F."/>
            <person name="Song X."/>
            <person name="Zheng Q."/>
            <person name="Huang R."/>
            <person name="Yang H."/>
            <person name="Du X."/>
            <person name="Chen L."/>
            <person name="Yang M."/>
            <person name="Gaffney P.M."/>
            <person name="Wang S."/>
            <person name="Luo L."/>
            <person name="She Z."/>
            <person name="Ming Y."/>
            <person name="Huang W."/>
            <person name="Zhang S."/>
            <person name="Huang B."/>
            <person name="Zhang Y."/>
            <person name="Qu T."/>
            <person name="Ni P."/>
            <person name="Miao G."/>
            <person name="Wang J."/>
            <person name="Wang Q."/>
            <person name="Steinberg C.E."/>
            <person name="Wang H."/>
            <person name="Li N."/>
            <person name="Qian L."/>
            <person name="Zhang G."/>
            <person name="Li Y."/>
            <person name="Yang H."/>
            <person name="Liu X."/>
            <person name="Wang J."/>
            <person name="Yin Y."/>
            <person name="Wang J."/>
        </authorList>
    </citation>
    <scope>NUCLEOTIDE SEQUENCE [LARGE SCALE GENOMIC DNA]</scope>
    <source>
        <strain evidence="2">05x7-T-G4-1.051#20</strain>
    </source>
</reference>
<evidence type="ECO:0000259" key="1">
    <source>
        <dbReference type="Pfam" id="PF02214"/>
    </source>
</evidence>
<dbReference type="CDD" id="cd18317">
    <property type="entry name" value="BTB_POZ_Kv"/>
    <property type="match status" value="1"/>
</dbReference>
<organism evidence="2">
    <name type="scientific">Magallana gigas</name>
    <name type="common">Pacific oyster</name>
    <name type="synonym">Crassostrea gigas</name>
    <dbReference type="NCBI Taxonomy" id="29159"/>
    <lineage>
        <taxon>Eukaryota</taxon>
        <taxon>Metazoa</taxon>
        <taxon>Spiralia</taxon>
        <taxon>Lophotrochozoa</taxon>
        <taxon>Mollusca</taxon>
        <taxon>Bivalvia</taxon>
        <taxon>Autobranchia</taxon>
        <taxon>Pteriomorphia</taxon>
        <taxon>Ostreida</taxon>
        <taxon>Ostreoidea</taxon>
        <taxon>Ostreidae</taxon>
        <taxon>Magallana</taxon>
    </lineage>
</organism>
<dbReference type="Pfam" id="PF02214">
    <property type="entry name" value="BTB_2"/>
    <property type="match status" value="1"/>
</dbReference>
<dbReference type="GO" id="GO:0005249">
    <property type="term" value="F:voltage-gated potassium channel activity"/>
    <property type="evidence" value="ECO:0007669"/>
    <property type="project" value="InterPro"/>
</dbReference>
<feature type="domain" description="Potassium channel tetramerisation-type BTB" evidence="1">
    <location>
        <begin position="24"/>
        <end position="91"/>
    </location>
</feature>
<name>K1QXV1_MAGGI</name>
<dbReference type="HOGENOM" id="CLU_1620625_0_0_1"/>
<dbReference type="InterPro" id="IPR003974">
    <property type="entry name" value="K_chnl_volt-dep_Kv3"/>
</dbReference>
<sequence length="164" mass="18977">MTCYSNISLRGTQFIASSILLRDLLDKLSKEGHAEIKSNGDYFLDRNPVLFHYVLDYFSGRKFHLPKGICAIEAREELEFWMIPVDAVPNCCYEVLFDDNLSSYEEIEKLEQHLTHWVLPEERIVVSKSKLQNIRDTLNKAAADPFSCLLGKETDISYILSFYD</sequence>
<gene>
    <name evidence="2" type="ORF">CGI_10028111</name>
</gene>
<dbReference type="InterPro" id="IPR011333">
    <property type="entry name" value="SKP1/BTB/POZ_sf"/>
</dbReference>
<protein>
    <submittedName>
        <fullName evidence="2">Potassium voltage-gated channel protein Shal</fullName>
    </submittedName>
</protein>